<organism evidence="3 4">
    <name type="scientific">Kwoniella dendrophila CBS 6074</name>
    <dbReference type="NCBI Taxonomy" id="1295534"/>
    <lineage>
        <taxon>Eukaryota</taxon>
        <taxon>Fungi</taxon>
        <taxon>Dikarya</taxon>
        <taxon>Basidiomycota</taxon>
        <taxon>Agaricomycotina</taxon>
        <taxon>Tremellomycetes</taxon>
        <taxon>Tremellales</taxon>
        <taxon>Cryptococcaceae</taxon>
        <taxon>Kwoniella</taxon>
    </lineage>
</organism>
<evidence type="ECO:0000256" key="2">
    <source>
        <dbReference type="SAM" id="SignalP"/>
    </source>
</evidence>
<feature type="transmembrane region" description="Helical" evidence="1">
    <location>
        <begin position="51"/>
        <end position="75"/>
    </location>
</feature>
<keyword evidence="1" id="KW-1133">Transmembrane helix</keyword>
<dbReference type="AlphaFoldDB" id="A0AAX4JUA9"/>
<dbReference type="GeneID" id="91094100"/>
<keyword evidence="4" id="KW-1185">Reference proteome</keyword>
<protein>
    <recommendedName>
        <fullName evidence="5">Mid2 domain-containing protein</fullName>
    </recommendedName>
</protein>
<evidence type="ECO:0000256" key="1">
    <source>
        <dbReference type="SAM" id="Phobius"/>
    </source>
</evidence>
<sequence length="168" mass="18273">MIYLQLILPLLLSGIYATPLPSKYDTGAIESDYVSSRIFATRDEDGKSGGIGVGGIAGIIIALVVLCSIVAFIIVKRRRSASSHTTVPYLSPPPVYTSPPNKVYYPSQRNYPILPRYSEPNRSSTHTQHSGIKFPSAIYPSANGHYKSTTHNGVAKGVRFGEVGVRNY</sequence>
<dbReference type="EMBL" id="CP144101">
    <property type="protein sequence ID" value="WWC88519.1"/>
    <property type="molecule type" value="Genomic_DNA"/>
</dbReference>
<dbReference type="Proteomes" id="UP001355207">
    <property type="component" value="Chromosome 4"/>
</dbReference>
<gene>
    <name evidence="3" type="ORF">L201_003430</name>
</gene>
<proteinExistence type="predicted"/>
<evidence type="ECO:0000313" key="4">
    <source>
        <dbReference type="Proteomes" id="UP001355207"/>
    </source>
</evidence>
<keyword evidence="1" id="KW-0472">Membrane</keyword>
<dbReference type="RefSeq" id="XP_066075282.1">
    <property type="nucleotide sequence ID" value="XM_066219185.1"/>
</dbReference>
<keyword evidence="2" id="KW-0732">Signal</keyword>
<feature type="chain" id="PRO_5043455633" description="Mid2 domain-containing protein" evidence="2">
    <location>
        <begin position="18"/>
        <end position="168"/>
    </location>
</feature>
<evidence type="ECO:0000313" key="3">
    <source>
        <dbReference type="EMBL" id="WWC88519.1"/>
    </source>
</evidence>
<reference evidence="3 4" key="1">
    <citation type="submission" date="2024-01" db="EMBL/GenBank/DDBJ databases">
        <title>Comparative genomics of Cryptococcus and Kwoniella reveals pathogenesis evolution and contrasting modes of karyotype evolution via chromosome fusion or intercentromeric recombination.</title>
        <authorList>
            <person name="Coelho M.A."/>
            <person name="David-Palma M."/>
            <person name="Shea T."/>
            <person name="Bowers K."/>
            <person name="McGinley-Smith S."/>
            <person name="Mohammad A.W."/>
            <person name="Gnirke A."/>
            <person name="Yurkov A.M."/>
            <person name="Nowrousian M."/>
            <person name="Sun S."/>
            <person name="Cuomo C.A."/>
            <person name="Heitman J."/>
        </authorList>
    </citation>
    <scope>NUCLEOTIDE SEQUENCE [LARGE SCALE GENOMIC DNA]</scope>
    <source>
        <strain evidence="3 4">CBS 6074</strain>
    </source>
</reference>
<evidence type="ECO:0008006" key="5">
    <source>
        <dbReference type="Google" id="ProtNLM"/>
    </source>
</evidence>
<feature type="signal peptide" evidence="2">
    <location>
        <begin position="1"/>
        <end position="17"/>
    </location>
</feature>
<name>A0AAX4JUA9_9TREE</name>
<accession>A0AAX4JUA9</accession>
<keyword evidence="1" id="KW-0812">Transmembrane</keyword>